<feature type="domain" description="TonB-dependent receptor-like beta-barrel" evidence="11">
    <location>
        <begin position="395"/>
        <end position="955"/>
    </location>
</feature>
<dbReference type="Gene3D" id="2.40.170.20">
    <property type="entry name" value="TonB-dependent receptor, beta-barrel domain"/>
    <property type="match status" value="1"/>
</dbReference>
<keyword evidence="3 8" id="KW-1134">Transmembrane beta strand</keyword>
<keyword evidence="2 8" id="KW-0813">Transport</keyword>
<comment type="similarity">
    <text evidence="8 9">Belongs to the TonB-dependent receptor family.</text>
</comment>
<dbReference type="InterPro" id="IPR012910">
    <property type="entry name" value="Plug_dom"/>
</dbReference>
<evidence type="ECO:0000259" key="11">
    <source>
        <dbReference type="Pfam" id="PF00593"/>
    </source>
</evidence>
<dbReference type="PROSITE" id="PS52016">
    <property type="entry name" value="TONB_DEPENDENT_REC_3"/>
    <property type="match status" value="1"/>
</dbReference>
<gene>
    <name evidence="13" type="ORF">GCM10023149_07570</name>
</gene>
<feature type="chain" id="PRO_5046571112" evidence="10">
    <location>
        <begin position="25"/>
        <end position="991"/>
    </location>
</feature>
<dbReference type="InterPro" id="IPR008969">
    <property type="entry name" value="CarboxyPept-like_regulatory"/>
</dbReference>
<evidence type="ECO:0000256" key="7">
    <source>
        <dbReference type="ARBA" id="ARBA00023237"/>
    </source>
</evidence>
<evidence type="ECO:0000256" key="2">
    <source>
        <dbReference type="ARBA" id="ARBA00022448"/>
    </source>
</evidence>
<sequence length="991" mass="109473">MEKIYSLKYGLLLLFVCLSNWVFAQSGTITGKVVDENNLPLPAATVVVKGKSISTSTDANGFYKLSNVPAGAQTVVISFIGYKNQENPVNVSGAVSLNGQLEPSTLALNEVAVIGYGTVRKSDATGAISVVTAKDFNRGAVNTIQDAIVGKLPGVVITSTSGAPGNTSTIRIRGGASLNASNDPLIVIDNVPIDNTALGGSANILNTINPNDVENITVLKDASATAIYGARASNGVLLITTKRGSKELKLNYNVTTSLSVLPKQVDVYTGDEFRDVVNKVYAGNTAVTNLLGTASTDWQKEIYQKAFGQDHNLSVSGTAKNLPYRVALGYNNSDGILKTYNFQRTTLAIGLDPSLLNNHLNIHVNVKGLYNLNNFAEQSAVGNAINYDPTKPVYNGNTRWRGYTTWTDKGNTNINGDPVTLAPANPVAQLDLTDNKSTVRRSIGNAQFDYKMHFLPELRANLNLAYDYAKVFGHNNARDSTQWVYIPVVAGGRLSNYEESRKNQLVDFYFNYVKDLKAVDSRLDATAGYSWSHFYREGHGTSSDIKMTAPQPPNDYITEYYLISFFGRLNYTFKDKYQLTFTVRDDATSRFAKDKRWGLFPAGAFTWRIKDEDFLKNSNTVSDLKLRVSYGVTGQQDLNNGNNYPYLAKFTVSDQTSRYQLGDTFYNTLRPDGYDANIKWETTTTTNIGLDYGFLNNRLTGTIDYYFRKTKDLLSIVNAAAGTNFAATVLTNVGNMENRGLELGLNAVVISKKDFSWNLSYNISYNKNKITRLSLNANDNTIIQVGGISGTFNTIQAQKVGSPLNSFYVYQQIYDSNGKPIEDAYVDRNNDNVINSSDLYIYKKPDPTVQMGINSRLAYKDWDFAFSGRLSLGNYNYNNVASGSTYRGLYSSLGYIANQTKAAEETQFTTALKTNMSDFYIQKASYFRMDNVNLGYNVPKFNKLKLRVSAGVQNVFVITKYKGLDPEISGGLDNNFFPRARIYQLGLNCTF</sequence>
<proteinExistence type="inferred from homology"/>
<keyword evidence="10" id="KW-0732">Signal</keyword>
<evidence type="ECO:0000256" key="1">
    <source>
        <dbReference type="ARBA" id="ARBA00004571"/>
    </source>
</evidence>
<evidence type="ECO:0000256" key="3">
    <source>
        <dbReference type="ARBA" id="ARBA00022452"/>
    </source>
</evidence>
<dbReference type="NCBIfam" id="TIGR04056">
    <property type="entry name" value="OMP_RagA_SusC"/>
    <property type="match status" value="1"/>
</dbReference>
<dbReference type="Gene3D" id="2.60.40.1120">
    <property type="entry name" value="Carboxypeptidase-like, regulatory domain"/>
    <property type="match status" value="1"/>
</dbReference>
<keyword evidence="7 8" id="KW-0998">Cell outer membrane</keyword>
<dbReference type="InterPro" id="IPR039426">
    <property type="entry name" value="TonB-dep_rcpt-like"/>
</dbReference>
<dbReference type="EMBL" id="BAABFT010000002">
    <property type="protein sequence ID" value="GAA4312268.1"/>
    <property type="molecule type" value="Genomic_DNA"/>
</dbReference>
<evidence type="ECO:0000313" key="14">
    <source>
        <dbReference type="Proteomes" id="UP001500582"/>
    </source>
</evidence>
<dbReference type="Pfam" id="PF07715">
    <property type="entry name" value="Plug"/>
    <property type="match status" value="1"/>
</dbReference>
<feature type="signal peptide" evidence="10">
    <location>
        <begin position="1"/>
        <end position="24"/>
    </location>
</feature>
<evidence type="ECO:0000256" key="6">
    <source>
        <dbReference type="ARBA" id="ARBA00023136"/>
    </source>
</evidence>
<keyword evidence="14" id="KW-1185">Reference proteome</keyword>
<evidence type="ECO:0000256" key="10">
    <source>
        <dbReference type="SAM" id="SignalP"/>
    </source>
</evidence>
<keyword evidence="4 8" id="KW-0812">Transmembrane</keyword>
<dbReference type="SUPFAM" id="SSF56935">
    <property type="entry name" value="Porins"/>
    <property type="match status" value="1"/>
</dbReference>
<protein>
    <submittedName>
        <fullName evidence="13">TonB-dependent receptor</fullName>
    </submittedName>
</protein>
<dbReference type="Proteomes" id="UP001500582">
    <property type="component" value="Unassembled WGS sequence"/>
</dbReference>
<organism evidence="13 14">
    <name type="scientific">Mucilaginibacter gynuensis</name>
    <dbReference type="NCBI Taxonomy" id="1302236"/>
    <lineage>
        <taxon>Bacteria</taxon>
        <taxon>Pseudomonadati</taxon>
        <taxon>Bacteroidota</taxon>
        <taxon>Sphingobacteriia</taxon>
        <taxon>Sphingobacteriales</taxon>
        <taxon>Sphingobacteriaceae</taxon>
        <taxon>Mucilaginibacter</taxon>
    </lineage>
</organism>
<dbReference type="NCBIfam" id="TIGR04057">
    <property type="entry name" value="SusC_RagA_signa"/>
    <property type="match status" value="1"/>
</dbReference>
<feature type="domain" description="TonB-dependent receptor plug" evidence="12">
    <location>
        <begin position="121"/>
        <end position="236"/>
    </location>
</feature>
<evidence type="ECO:0000256" key="4">
    <source>
        <dbReference type="ARBA" id="ARBA00022692"/>
    </source>
</evidence>
<dbReference type="InterPro" id="IPR036942">
    <property type="entry name" value="Beta-barrel_TonB_sf"/>
</dbReference>
<name>A0ABP8FW60_9SPHI</name>
<reference evidence="14" key="1">
    <citation type="journal article" date="2019" name="Int. J. Syst. Evol. Microbiol.">
        <title>The Global Catalogue of Microorganisms (GCM) 10K type strain sequencing project: providing services to taxonomists for standard genome sequencing and annotation.</title>
        <authorList>
            <consortium name="The Broad Institute Genomics Platform"/>
            <consortium name="The Broad Institute Genome Sequencing Center for Infectious Disease"/>
            <person name="Wu L."/>
            <person name="Ma J."/>
        </authorList>
    </citation>
    <scope>NUCLEOTIDE SEQUENCE [LARGE SCALE GENOMIC DNA]</scope>
    <source>
        <strain evidence="14">JCM 17705</strain>
    </source>
</reference>
<evidence type="ECO:0000259" key="12">
    <source>
        <dbReference type="Pfam" id="PF07715"/>
    </source>
</evidence>
<dbReference type="InterPro" id="IPR023997">
    <property type="entry name" value="TonB-dep_OMP_SusC/RagA_CS"/>
</dbReference>
<accession>A0ABP8FW60</accession>
<dbReference type="Gene3D" id="2.170.130.10">
    <property type="entry name" value="TonB-dependent receptor, plug domain"/>
    <property type="match status" value="1"/>
</dbReference>
<evidence type="ECO:0000256" key="8">
    <source>
        <dbReference type="PROSITE-ProRule" id="PRU01360"/>
    </source>
</evidence>
<keyword evidence="5 9" id="KW-0798">TonB box</keyword>
<dbReference type="Pfam" id="PF13715">
    <property type="entry name" value="CarbopepD_reg_2"/>
    <property type="match status" value="1"/>
</dbReference>
<keyword evidence="6 8" id="KW-0472">Membrane</keyword>
<evidence type="ECO:0000313" key="13">
    <source>
        <dbReference type="EMBL" id="GAA4312268.1"/>
    </source>
</evidence>
<evidence type="ECO:0000256" key="9">
    <source>
        <dbReference type="RuleBase" id="RU003357"/>
    </source>
</evidence>
<comment type="subcellular location">
    <subcellularLocation>
        <location evidence="1 8">Cell outer membrane</location>
        <topology evidence="1 8">Multi-pass membrane protein</topology>
    </subcellularLocation>
</comment>
<dbReference type="Pfam" id="PF00593">
    <property type="entry name" value="TonB_dep_Rec_b-barrel"/>
    <property type="match status" value="1"/>
</dbReference>
<dbReference type="RefSeq" id="WP_345209667.1">
    <property type="nucleotide sequence ID" value="NZ_BAABFT010000002.1"/>
</dbReference>
<evidence type="ECO:0000256" key="5">
    <source>
        <dbReference type="ARBA" id="ARBA00023077"/>
    </source>
</evidence>
<dbReference type="InterPro" id="IPR000531">
    <property type="entry name" value="Beta-barrel_TonB"/>
</dbReference>
<dbReference type="InterPro" id="IPR023996">
    <property type="entry name" value="TonB-dep_OMP_SusC/RagA"/>
</dbReference>
<comment type="caution">
    <text evidence="13">The sequence shown here is derived from an EMBL/GenBank/DDBJ whole genome shotgun (WGS) entry which is preliminary data.</text>
</comment>
<keyword evidence="13" id="KW-0675">Receptor</keyword>
<dbReference type="SUPFAM" id="SSF49464">
    <property type="entry name" value="Carboxypeptidase regulatory domain-like"/>
    <property type="match status" value="1"/>
</dbReference>
<dbReference type="InterPro" id="IPR037066">
    <property type="entry name" value="Plug_dom_sf"/>
</dbReference>